<gene>
    <name evidence="3" type="ORF">CURHAP_LOCUS21147</name>
    <name evidence="4" type="ORF">ORAREDHAP_LOCUS21010</name>
</gene>
<dbReference type="SUPFAM" id="SSF63562">
    <property type="entry name" value="RPB6/omega subunit-like"/>
    <property type="match status" value="1"/>
</dbReference>
<dbReference type="GO" id="GO:0005666">
    <property type="term" value="C:RNA polymerase III complex"/>
    <property type="evidence" value="ECO:0007669"/>
    <property type="project" value="TreeGrafter"/>
</dbReference>
<reference evidence="6" key="1">
    <citation type="journal article" date="2020" name="Genome Biol.">
        <title>Gamete binning: chromosome-level and haplotype-resolved genome assembly enabled by high-throughput single-cell sequencing of gamete genomes.</title>
        <authorList>
            <person name="Campoy J.A."/>
            <person name="Sun H."/>
            <person name="Goel M."/>
            <person name="Jiao W.-B."/>
            <person name="Folz-Donahue K."/>
            <person name="Wang N."/>
            <person name="Rubio M."/>
            <person name="Liu C."/>
            <person name="Kukat C."/>
            <person name="Ruiz D."/>
            <person name="Huettel B."/>
            <person name="Schneeberger K."/>
        </authorList>
    </citation>
    <scope>NUCLEOTIDE SEQUENCE [LARGE SCALE GENOMIC DNA]</scope>
    <source>
        <strain evidence="6">cv. Rojo Pasion</strain>
    </source>
</reference>
<dbReference type="GO" id="GO:0003899">
    <property type="term" value="F:DNA-directed RNA polymerase activity"/>
    <property type="evidence" value="ECO:0007669"/>
    <property type="project" value="InterPro"/>
</dbReference>
<dbReference type="OrthoDB" id="259769at2759"/>
<dbReference type="GO" id="GO:0005665">
    <property type="term" value="C:RNA polymerase II, core complex"/>
    <property type="evidence" value="ECO:0007669"/>
    <property type="project" value="TreeGrafter"/>
</dbReference>
<proteinExistence type="predicted"/>
<dbReference type="EMBL" id="CAEKKB010000003">
    <property type="protein sequence ID" value="CAB4303972.1"/>
    <property type="molecule type" value="Genomic_DNA"/>
</dbReference>
<dbReference type="GO" id="GO:0006366">
    <property type="term" value="P:transcription by RNA polymerase II"/>
    <property type="evidence" value="ECO:0007669"/>
    <property type="project" value="TreeGrafter"/>
</dbReference>
<reference evidence="3 5" key="2">
    <citation type="submission" date="2020-05" db="EMBL/GenBank/DDBJ databases">
        <authorList>
            <person name="Campoy J."/>
            <person name="Schneeberger K."/>
            <person name="Spophaly S."/>
        </authorList>
    </citation>
    <scope>NUCLEOTIDE SEQUENCE [LARGE SCALE GENOMIC DNA]</scope>
    <source>
        <strain evidence="3">PruArmRojPasFocal</strain>
    </source>
</reference>
<dbReference type="InterPro" id="IPR036161">
    <property type="entry name" value="RPB6/omega-like_sf"/>
</dbReference>
<evidence type="ECO:0000256" key="2">
    <source>
        <dbReference type="ARBA" id="ARBA00023163"/>
    </source>
</evidence>
<keyword evidence="1" id="KW-0240">DNA-directed RNA polymerase</keyword>
<dbReference type="AlphaFoldDB" id="A0A6J5UAY8"/>
<protein>
    <submittedName>
        <fullName evidence="3">Uncharacterized protein</fullName>
    </submittedName>
</protein>
<sequence length="64" mass="7180">MALENIQIYERARILGTPAVQSSMNGPVMVELQGETDSLESDCSALPTGYDKDERVMAQWPLHW</sequence>
<dbReference type="EMBL" id="CAEKDK010000003">
    <property type="protein sequence ID" value="CAB4273451.1"/>
    <property type="molecule type" value="Genomic_DNA"/>
</dbReference>
<dbReference type="Proteomes" id="UP000507222">
    <property type="component" value="Unassembled WGS sequence"/>
</dbReference>
<keyword evidence="6" id="KW-1185">Reference proteome</keyword>
<dbReference type="Proteomes" id="UP000507245">
    <property type="component" value="Unassembled WGS sequence"/>
</dbReference>
<evidence type="ECO:0000313" key="5">
    <source>
        <dbReference type="Proteomes" id="UP000507222"/>
    </source>
</evidence>
<dbReference type="GO" id="GO:0005736">
    <property type="term" value="C:RNA polymerase I complex"/>
    <property type="evidence" value="ECO:0007669"/>
    <property type="project" value="TreeGrafter"/>
</dbReference>
<dbReference type="Gene3D" id="3.90.940.10">
    <property type="match status" value="1"/>
</dbReference>
<organism evidence="3 5">
    <name type="scientific">Prunus armeniaca</name>
    <name type="common">Apricot</name>
    <name type="synonym">Armeniaca vulgaris</name>
    <dbReference type="NCBI Taxonomy" id="36596"/>
    <lineage>
        <taxon>Eukaryota</taxon>
        <taxon>Viridiplantae</taxon>
        <taxon>Streptophyta</taxon>
        <taxon>Embryophyta</taxon>
        <taxon>Tracheophyta</taxon>
        <taxon>Spermatophyta</taxon>
        <taxon>Magnoliopsida</taxon>
        <taxon>eudicotyledons</taxon>
        <taxon>Gunneridae</taxon>
        <taxon>Pentapetalae</taxon>
        <taxon>rosids</taxon>
        <taxon>fabids</taxon>
        <taxon>Rosales</taxon>
        <taxon>Rosaceae</taxon>
        <taxon>Amygdaloideae</taxon>
        <taxon>Amygdaleae</taxon>
        <taxon>Prunus</taxon>
    </lineage>
</organism>
<accession>A0A6J5UAY8</accession>
<evidence type="ECO:0000313" key="4">
    <source>
        <dbReference type="EMBL" id="CAB4303972.1"/>
    </source>
</evidence>
<dbReference type="PANTHER" id="PTHR47227:SF8">
    <property type="entry name" value="DNA-DIRECTED RNA POLYMERASES II, IV AND V SUBUNIT 6A"/>
    <property type="match status" value="1"/>
</dbReference>
<evidence type="ECO:0000313" key="6">
    <source>
        <dbReference type="Proteomes" id="UP000507245"/>
    </source>
</evidence>
<dbReference type="GO" id="GO:0042797">
    <property type="term" value="P:tRNA transcription by RNA polymerase III"/>
    <property type="evidence" value="ECO:0007669"/>
    <property type="project" value="TreeGrafter"/>
</dbReference>
<dbReference type="GO" id="GO:0006360">
    <property type="term" value="P:transcription by RNA polymerase I"/>
    <property type="evidence" value="ECO:0007669"/>
    <property type="project" value="TreeGrafter"/>
</dbReference>
<dbReference type="GO" id="GO:0003677">
    <property type="term" value="F:DNA binding"/>
    <property type="evidence" value="ECO:0007669"/>
    <property type="project" value="InterPro"/>
</dbReference>
<name>A0A6J5UAY8_PRUAR</name>
<keyword evidence="2" id="KW-0804">Transcription</keyword>
<evidence type="ECO:0000313" key="3">
    <source>
        <dbReference type="EMBL" id="CAB4273451.1"/>
    </source>
</evidence>
<evidence type="ECO:0000256" key="1">
    <source>
        <dbReference type="ARBA" id="ARBA00022478"/>
    </source>
</evidence>
<dbReference type="PANTHER" id="PTHR47227">
    <property type="entry name" value="DNA-DIRECTED RNA POLYMERASE SUBUNIT K"/>
    <property type="match status" value="1"/>
</dbReference>